<dbReference type="InterPro" id="IPR011600">
    <property type="entry name" value="Pept_C14_caspase"/>
</dbReference>
<sequence length="482" mass="53081">MAALVLGNADYPAGDELDNPVNDAEDICAKLQSYDFEVILGTDCSNADMEKKLKKFRKLLETHDVGMFFFAGHGMQIDGSNYLLAVDTDGSSEIDAKHSSLSLDKVVDVMAKSNASTKIIVLDACRNNPWERAWHRDVSMRGLASVYAPKGTIIGFATSPGELASDGTGRNGTYTEALLQHIDAEDCPVETMFKRVRNTVAAATKGKQTTWEHTSLAGEFYFNIGIDKLVEEYDETALADGLFGLDTSKLSHDIIKDLKSYNWYVQNPALLKLDEKSVKRMSLNNLFVLGRNIYQAACGSSGAADVFIEDFVARTAKFQTKKRKALLDGMLFEIFFDSTGHLRPKIKGGYFDEVFDLQKVPALKASFDFIADTLAAAGANFIELPGRGHELNVTVSTKKEKKGYLVEAVFVGGKDLLQPPEADWDDLDGIPSYSKTVIERLNGNLSQQLVVPQRLLNVTYTPATVGEDDVLLIPRGWTIKQT</sequence>
<dbReference type="PANTHER" id="PTHR22576:SF37">
    <property type="entry name" value="MUCOSA-ASSOCIATED LYMPHOID TISSUE LYMPHOMA TRANSLOCATION PROTEIN 1"/>
    <property type="match status" value="1"/>
</dbReference>
<dbReference type="Proteomes" id="UP000215377">
    <property type="component" value="Unassembled WGS sequence"/>
</dbReference>
<dbReference type="SUPFAM" id="SSF52129">
    <property type="entry name" value="Caspase-like"/>
    <property type="match status" value="1"/>
</dbReference>
<dbReference type="InterPro" id="IPR052039">
    <property type="entry name" value="Caspase-related_regulators"/>
</dbReference>
<dbReference type="InterPro" id="IPR029030">
    <property type="entry name" value="Caspase-like_dom_sf"/>
</dbReference>
<evidence type="ECO:0000259" key="2">
    <source>
        <dbReference type="PROSITE" id="PS50208"/>
    </source>
</evidence>
<comment type="caution">
    <text evidence="3">The sequence shown here is derived from an EMBL/GenBank/DDBJ whole genome shotgun (WGS) entry which is preliminary data.</text>
</comment>
<reference evidence="3 4" key="1">
    <citation type="submission" date="2013-04" db="EMBL/GenBank/DDBJ databases">
        <title>Oceanicola sp. 22II1-22F33 Genome Sequencing.</title>
        <authorList>
            <person name="Lai Q."/>
            <person name="Li G."/>
            <person name="Shao Z."/>
        </authorList>
    </citation>
    <scope>NUCLEOTIDE SEQUENCE [LARGE SCALE GENOMIC DNA]</scope>
    <source>
        <strain evidence="3 4">22II1-22F33</strain>
    </source>
</reference>
<proteinExistence type="inferred from homology"/>
<dbReference type="PANTHER" id="PTHR22576">
    <property type="entry name" value="MUCOSA ASSOCIATED LYMPHOID TISSUE LYMPHOMA TRANSLOCATION PROTEIN 1/PARACASPASE"/>
    <property type="match status" value="1"/>
</dbReference>
<dbReference type="AlphaFoldDB" id="A0A225NAE6"/>
<dbReference type="SMART" id="SM00115">
    <property type="entry name" value="CASc"/>
    <property type="match status" value="1"/>
</dbReference>
<evidence type="ECO:0000256" key="1">
    <source>
        <dbReference type="ARBA" id="ARBA00010134"/>
    </source>
</evidence>
<dbReference type="GO" id="GO:0006508">
    <property type="term" value="P:proteolysis"/>
    <property type="evidence" value="ECO:0007669"/>
    <property type="project" value="InterPro"/>
</dbReference>
<evidence type="ECO:0000313" key="3">
    <source>
        <dbReference type="EMBL" id="OWU66874.1"/>
    </source>
</evidence>
<name>A0A225NAE6_9RHOB</name>
<keyword evidence="4" id="KW-1185">Reference proteome</keyword>
<dbReference type="OrthoDB" id="9816009at2"/>
<dbReference type="Gene3D" id="3.40.50.1460">
    <property type="match status" value="1"/>
</dbReference>
<evidence type="ECO:0000313" key="4">
    <source>
        <dbReference type="Proteomes" id="UP000215377"/>
    </source>
</evidence>
<feature type="domain" description="Caspase family p20" evidence="2">
    <location>
        <begin position="1"/>
        <end position="129"/>
    </location>
</feature>
<dbReference type="Pfam" id="PF00656">
    <property type="entry name" value="Peptidase_C14"/>
    <property type="match status" value="1"/>
</dbReference>
<dbReference type="EMBL" id="AQQR01000035">
    <property type="protein sequence ID" value="OWU66874.1"/>
    <property type="molecule type" value="Genomic_DNA"/>
</dbReference>
<dbReference type="PROSITE" id="PS50208">
    <property type="entry name" value="CASPASE_P20"/>
    <property type="match status" value="1"/>
</dbReference>
<gene>
    <name evidence="3" type="ORF">ATO3_27175</name>
</gene>
<dbReference type="InterPro" id="IPR015917">
    <property type="entry name" value="Pept_C14A"/>
</dbReference>
<accession>A0A225NAE6</accession>
<dbReference type="GO" id="GO:0004197">
    <property type="term" value="F:cysteine-type endopeptidase activity"/>
    <property type="evidence" value="ECO:0007669"/>
    <property type="project" value="InterPro"/>
</dbReference>
<comment type="similarity">
    <text evidence="1">Belongs to the peptidase C14A family.</text>
</comment>
<dbReference type="InterPro" id="IPR001309">
    <property type="entry name" value="Pept_C14_p20"/>
</dbReference>
<protein>
    <submittedName>
        <fullName evidence="3">Peptidase C14</fullName>
    </submittedName>
</protein>
<organism evidence="3 4">
    <name type="scientific">Marinibacterium profundimaris</name>
    <dbReference type="NCBI Taxonomy" id="1679460"/>
    <lineage>
        <taxon>Bacteria</taxon>
        <taxon>Pseudomonadati</taxon>
        <taxon>Pseudomonadota</taxon>
        <taxon>Alphaproteobacteria</taxon>
        <taxon>Rhodobacterales</taxon>
        <taxon>Paracoccaceae</taxon>
        <taxon>Marinibacterium</taxon>
    </lineage>
</organism>